<dbReference type="RefSeq" id="WP_270045982.1">
    <property type="nucleotide sequence ID" value="NZ_JAPDOD010000074.1"/>
</dbReference>
<reference evidence="1" key="1">
    <citation type="submission" date="2022-10" db="EMBL/GenBank/DDBJ databases">
        <title>The WGS of Solirubrobacter ginsenosidimutans DSM 21036.</title>
        <authorList>
            <person name="Jiang Z."/>
        </authorList>
    </citation>
    <scope>NUCLEOTIDE SEQUENCE</scope>
    <source>
        <strain evidence="1">DSM 21036</strain>
    </source>
</reference>
<evidence type="ECO:0000313" key="2">
    <source>
        <dbReference type="Proteomes" id="UP001149140"/>
    </source>
</evidence>
<organism evidence="1 2">
    <name type="scientific">Solirubrobacter ginsenosidimutans</name>
    <dbReference type="NCBI Taxonomy" id="490573"/>
    <lineage>
        <taxon>Bacteria</taxon>
        <taxon>Bacillati</taxon>
        <taxon>Actinomycetota</taxon>
        <taxon>Thermoleophilia</taxon>
        <taxon>Solirubrobacterales</taxon>
        <taxon>Solirubrobacteraceae</taxon>
        <taxon>Solirubrobacter</taxon>
    </lineage>
</organism>
<dbReference type="SUPFAM" id="SSF51126">
    <property type="entry name" value="Pectin lyase-like"/>
    <property type="match status" value="1"/>
</dbReference>
<dbReference type="AlphaFoldDB" id="A0A9X3N424"/>
<dbReference type="EMBL" id="JAPDOD010000074">
    <property type="protein sequence ID" value="MDA0166728.1"/>
    <property type="molecule type" value="Genomic_DNA"/>
</dbReference>
<evidence type="ECO:0000313" key="1">
    <source>
        <dbReference type="EMBL" id="MDA0166728.1"/>
    </source>
</evidence>
<dbReference type="InterPro" id="IPR012334">
    <property type="entry name" value="Pectin_lyas_fold"/>
</dbReference>
<keyword evidence="2" id="KW-1185">Reference proteome</keyword>
<comment type="caution">
    <text evidence="1">The sequence shown here is derived from an EMBL/GenBank/DDBJ whole genome shotgun (WGS) entry which is preliminary data.</text>
</comment>
<dbReference type="Proteomes" id="UP001149140">
    <property type="component" value="Unassembled WGS sequence"/>
</dbReference>
<gene>
    <name evidence="1" type="ORF">OM076_41080</name>
</gene>
<proteinExistence type="predicted"/>
<accession>A0A9X3N424</accession>
<protein>
    <submittedName>
        <fullName evidence="1">Uncharacterized protein</fullName>
    </submittedName>
</protein>
<dbReference type="InterPro" id="IPR011050">
    <property type="entry name" value="Pectin_lyase_fold/virulence"/>
</dbReference>
<dbReference type="Gene3D" id="2.160.20.10">
    <property type="entry name" value="Single-stranded right-handed beta-helix, Pectin lyase-like"/>
    <property type="match status" value="1"/>
</dbReference>
<sequence>MDAYVDLRLAPYNVVANNPAKGSDNTAGINAAISACSGTRARLVLPQGAIYVDQADGTKNWSIKFGPGVSDLTLAGQGRFATRIIQQGVGDSGDWHALMLDGAARIELTDFGVSTGTITNPDPGDEVHLISVVSVSGTPTTDIFGHRLYFGQCIGDQLRFLGAGAPVTDCRFTGLLMHGAGIGRGARSGIALQRGFSRIEISDFYIDGSKNSPIDMEPTGTDPGTMEHLSIHHGVCDNSLGRTSVAFSIGGLSHGPRVAHMRVADVLVLAGRVNILSTDDLHVDRLTVLSSEAYPADVHGPTVAVRQINNDLVLSNLHLERTGTSAKGNVLDISNAGNSTFIDGGLFLAGVTGYPIYVADSRNLRVRSPRIRYEAASPAGKSALAVTALNRDADDVQIDGLEVVSTTGPLRAAIDLASRGAHSMANVRVGGVSCAGAAASGVYLSRGEGSRLDKTPLLTAIDNGSGRTWKQVDQNDTAITTLFPIISGNPGGICTFEGEAAPESAVSAIQGCTCIFRAGDSTGTYRKQTGTGDTGWSLVPAGT</sequence>
<name>A0A9X3N424_9ACTN</name>